<proteinExistence type="predicted"/>
<dbReference type="Proteomes" id="UP000488956">
    <property type="component" value="Unassembled WGS sequence"/>
</dbReference>
<dbReference type="AlphaFoldDB" id="A0A6G0KAZ0"/>
<evidence type="ECO:0000313" key="2">
    <source>
        <dbReference type="Proteomes" id="UP000488956"/>
    </source>
</evidence>
<comment type="caution">
    <text evidence="1">The sequence shown here is derived from an EMBL/GenBank/DDBJ whole genome shotgun (WGS) entry which is preliminary data.</text>
</comment>
<gene>
    <name evidence="1" type="ORF">PF010_g21623</name>
</gene>
<dbReference type="EMBL" id="QXFX01001971">
    <property type="protein sequence ID" value="KAE9082346.1"/>
    <property type="molecule type" value="Genomic_DNA"/>
</dbReference>
<accession>A0A6G0KAZ0</accession>
<sequence length="74" mass="8107">MAPTVDVVKNGAVRVVALNVEGKREKLPAREALGSWIPIDDTMQMLALNGELERERIAAWISTLKQENAPPLKG</sequence>
<protein>
    <submittedName>
        <fullName evidence="1">Uncharacterized protein</fullName>
    </submittedName>
</protein>
<organism evidence="1 2">
    <name type="scientific">Phytophthora fragariae</name>
    <dbReference type="NCBI Taxonomy" id="53985"/>
    <lineage>
        <taxon>Eukaryota</taxon>
        <taxon>Sar</taxon>
        <taxon>Stramenopiles</taxon>
        <taxon>Oomycota</taxon>
        <taxon>Peronosporomycetes</taxon>
        <taxon>Peronosporales</taxon>
        <taxon>Peronosporaceae</taxon>
        <taxon>Phytophthora</taxon>
    </lineage>
</organism>
<reference evidence="1 2" key="1">
    <citation type="submission" date="2018-09" db="EMBL/GenBank/DDBJ databases">
        <title>Genomic investigation of the strawberry pathogen Phytophthora fragariae indicates pathogenicity is determined by transcriptional variation in three key races.</title>
        <authorList>
            <person name="Adams T.M."/>
            <person name="Armitage A.D."/>
            <person name="Sobczyk M.K."/>
            <person name="Bates H.J."/>
            <person name="Dunwell J.M."/>
            <person name="Nellist C.F."/>
            <person name="Harrison R.J."/>
        </authorList>
    </citation>
    <scope>NUCLEOTIDE SEQUENCE [LARGE SCALE GENOMIC DNA]</scope>
    <source>
        <strain evidence="1 2">ONT-3</strain>
    </source>
</reference>
<evidence type="ECO:0000313" key="1">
    <source>
        <dbReference type="EMBL" id="KAE9082346.1"/>
    </source>
</evidence>
<name>A0A6G0KAZ0_9STRA</name>